<sequence length="60" mass="7087">MGTKMANMNEVKYKMGIFKKLCPKRIKRDDINLIELLRDEFGHIEYRAKSRDLKGTNLSQ</sequence>
<keyword evidence="2" id="KW-1185">Reference proteome</keyword>
<dbReference type="AlphaFoldDB" id="C5F045"/>
<dbReference type="HOGENOM" id="CLU_2935202_0_0_7"/>
<organism evidence="1 2">
    <name type="scientific">Helicobacter pullorum MIT 98-5489</name>
    <dbReference type="NCBI Taxonomy" id="537972"/>
    <lineage>
        <taxon>Bacteria</taxon>
        <taxon>Pseudomonadati</taxon>
        <taxon>Campylobacterota</taxon>
        <taxon>Epsilonproteobacteria</taxon>
        <taxon>Campylobacterales</taxon>
        <taxon>Helicobacteraceae</taxon>
        <taxon>Helicobacter</taxon>
    </lineage>
</organism>
<reference evidence="2" key="1">
    <citation type="journal article" date="2014" name="Genome Announc.">
        <title>Draft genome sequences of six enterohepatic helicobacter species isolated from humans and one from rhesus macaques.</title>
        <authorList>
            <person name="Shen Z."/>
            <person name="Sheh A."/>
            <person name="Young S.K."/>
            <person name="Abouelliel A."/>
            <person name="Ward D.V."/>
            <person name="Earl A.M."/>
            <person name="Fox J.G."/>
        </authorList>
    </citation>
    <scope>NUCLEOTIDE SEQUENCE [LARGE SCALE GENOMIC DNA]</scope>
    <source>
        <strain evidence="2">MIT 98-5489</strain>
    </source>
</reference>
<evidence type="ECO:0000313" key="1">
    <source>
        <dbReference type="EMBL" id="EEQ63639.1"/>
    </source>
</evidence>
<proteinExistence type="predicted"/>
<dbReference type="EMBL" id="DS990443">
    <property type="protein sequence ID" value="EEQ63639.1"/>
    <property type="molecule type" value="Genomic_DNA"/>
</dbReference>
<accession>C5F045</accession>
<dbReference type="Proteomes" id="UP000003953">
    <property type="component" value="Unassembled WGS sequence"/>
</dbReference>
<evidence type="ECO:0000313" key="2">
    <source>
        <dbReference type="Proteomes" id="UP000003953"/>
    </source>
</evidence>
<protein>
    <submittedName>
        <fullName evidence="1">Uncharacterized protein</fullName>
    </submittedName>
</protein>
<name>C5F045_9HELI</name>
<gene>
    <name evidence="1" type="ORF">HPMG_01096</name>
</gene>